<evidence type="ECO:0000313" key="2">
    <source>
        <dbReference type="Proteomes" id="UP001150581"/>
    </source>
</evidence>
<dbReference type="Proteomes" id="UP001150581">
    <property type="component" value="Unassembled WGS sequence"/>
</dbReference>
<comment type="caution">
    <text evidence="1">The sequence shown here is derived from an EMBL/GenBank/DDBJ whole genome shotgun (WGS) entry which is preliminary data.</text>
</comment>
<accession>A0ACC1IV25</accession>
<name>A0ACC1IV25_9FUNG</name>
<evidence type="ECO:0000313" key="1">
    <source>
        <dbReference type="EMBL" id="KAJ1901349.1"/>
    </source>
</evidence>
<dbReference type="EMBL" id="JANBPG010000031">
    <property type="protein sequence ID" value="KAJ1901349.1"/>
    <property type="molecule type" value="Genomic_DNA"/>
</dbReference>
<protein>
    <submittedName>
        <fullName evidence="1">Uncharacterized protein</fullName>
    </submittedName>
</protein>
<keyword evidence="2" id="KW-1185">Reference proteome</keyword>
<sequence>MSGMFSVSSLLNNSRDEKVHPVAPLTPVSANSTASSTSNNDTQSAQEKVVDTAYSKTNAAADITPSHQNTVVSSNNVSRIPSGNSSIETVAYSAKSTVLSATQPPPSQPAILQHHQYIPQPQMREPQSLPISGFHSQPHAHSQNLYQQQLPHHYHPNQAPRVDNRYWPYPQQPLMQLQPSIPPGANYTNSPFYMHMNPHSLPPPPNPILPSMGAGSSSTYGASTIPWRRERRSKACLRCHTKKIKCEGEGFTCDGCKQAGCECKWVEMKKRGPKPKPKDKNRGKANNAAAAARTNSESARAETDATSINLHNHSLHYLPINNTPAESAAVPLVTLTPAPAATVVIAASHSNSTQNTVSDPSSTIPSVPPSLAPTVARKQSARSETVGVDTETVMQRFFSDEVPADTREAVVSFFDYFYGRIPIFHPATFVRRIVNGDVDPLLIDAIKAYTARIVMQKTGRNIDIEMLNTSVRRRLLTGLDRPTIDYVRAVVLASALSGGQSKFTSYNSLACLASSLVTRLGWHTLDLDLRDEDQTWEEWISQELKRRTFWAVYQLDSYQSMMADRPMTIDPSRIYISTPGSDYTWDDVTVPQILHWPTRHQPNIRKDTIIRTGALSYTFVELCNVMSIVCQMNEFLWKVKLTISDRLRGSTRSYDIQFLKMPQLPPLVSAHSQSVTSLFQYPEFARLHDALLTWRDSMVPAEDFKSTVCTEMTDFSRFGSTENRRFTMRVRYFCLRCYHTAIFLLLHFANRPSFFDPRSSIKAKSPASTHSSLAASPTPGAIDFSEEDSVLRSLMTAAFSEMLNDGYLAYDVVDESWDHCLKEIFELAEHLERNIDIPIDRCDASISFCLFTSITVLIRHVRMCRQKLAEKHYEDGSAATDMLREELSRCTVTLRRMWSMLKDLGFIWTVKGMEHLLRGMQVEEIASAADMFSGLSL</sequence>
<gene>
    <name evidence="1" type="ORF">LPJ66_000843</name>
</gene>
<proteinExistence type="predicted"/>
<reference evidence="1" key="1">
    <citation type="submission" date="2022-07" db="EMBL/GenBank/DDBJ databases">
        <title>Phylogenomic reconstructions and comparative analyses of Kickxellomycotina fungi.</title>
        <authorList>
            <person name="Reynolds N.K."/>
            <person name="Stajich J.E."/>
            <person name="Barry K."/>
            <person name="Grigoriev I.V."/>
            <person name="Crous P."/>
            <person name="Smith M.E."/>
        </authorList>
    </citation>
    <scope>NUCLEOTIDE SEQUENCE</scope>
    <source>
        <strain evidence="1">Benny 63K</strain>
    </source>
</reference>
<organism evidence="1 2">
    <name type="scientific">Kickxella alabastrina</name>
    <dbReference type="NCBI Taxonomy" id="61397"/>
    <lineage>
        <taxon>Eukaryota</taxon>
        <taxon>Fungi</taxon>
        <taxon>Fungi incertae sedis</taxon>
        <taxon>Zoopagomycota</taxon>
        <taxon>Kickxellomycotina</taxon>
        <taxon>Kickxellomycetes</taxon>
        <taxon>Kickxellales</taxon>
        <taxon>Kickxellaceae</taxon>
        <taxon>Kickxella</taxon>
    </lineage>
</organism>